<evidence type="ECO:0000313" key="2">
    <source>
        <dbReference type="Proteomes" id="UP001055811"/>
    </source>
</evidence>
<proteinExistence type="predicted"/>
<sequence>MRNQWKNRVQEGRSFVDVTVNSDDEVDAEESEDDSEGISETWVDDRMEEEREEGEFVPDDPANGDDLMDMPGNIGNGENAASEVAIGINDGSGKDDEKEVVEVGESEQHANCPMTNKSEGRSKVGSGEPNENDQTSNWARNGEKKMGYAEEFNGLSTLITNGCFGPFPLRKENNNEQENTDNSSPSRSKSETSKSTEGRVKRRRVRSENTRNPPNEKDCRNSDRLADGSIDLNAKPYGVPCARSSDNLASPEVSLESTTQEVMATIEVGKEIGIHLNSEDEGVVQLLANGGGRNKV</sequence>
<gene>
    <name evidence="1" type="ORF">L2E82_41093</name>
</gene>
<comment type="caution">
    <text evidence="1">The sequence shown here is derived from an EMBL/GenBank/DDBJ whole genome shotgun (WGS) entry which is preliminary data.</text>
</comment>
<accession>A0ACB9ALS7</accession>
<name>A0ACB9ALS7_CICIN</name>
<reference evidence="2" key="1">
    <citation type="journal article" date="2022" name="Mol. Ecol. Resour.">
        <title>The genomes of chicory, endive, great burdock and yacon provide insights into Asteraceae palaeo-polyploidization history and plant inulin production.</title>
        <authorList>
            <person name="Fan W."/>
            <person name="Wang S."/>
            <person name="Wang H."/>
            <person name="Wang A."/>
            <person name="Jiang F."/>
            <person name="Liu H."/>
            <person name="Zhao H."/>
            <person name="Xu D."/>
            <person name="Zhang Y."/>
        </authorList>
    </citation>
    <scope>NUCLEOTIDE SEQUENCE [LARGE SCALE GENOMIC DNA]</scope>
    <source>
        <strain evidence="2">cv. Punajuju</strain>
    </source>
</reference>
<keyword evidence="2" id="KW-1185">Reference proteome</keyword>
<reference evidence="1 2" key="2">
    <citation type="journal article" date="2022" name="Mol. Ecol. Resour.">
        <title>The genomes of chicory, endive, great burdock and yacon provide insights into Asteraceae paleo-polyploidization history and plant inulin production.</title>
        <authorList>
            <person name="Fan W."/>
            <person name="Wang S."/>
            <person name="Wang H."/>
            <person name="Wang A."/>
            <person name="Jiang F."/>
            <person name="Liu H."/>
            <person name="Zhao H."/>
            <person name="Xu D."/>
            <person name="Zhang Y."/>
        </authorList>
    </citation>
    <scope>NUCLEOTIDE SEQUENCE [LARGE SCALE GENOMIC DNA]</scope>
    <source>
        <strain evidence="2">cv. Punajuju</strain>
        <tissue evidence="1">Leaves</tissue>
    </source>
</reference>
<dbReference type="Proteomes" id="UP001055811">
    <property type="component" value="Linkage Group LG07"/>
</dbReference>
<organism evidence="1 2">
    <name type="scientific">Cichorium intybus</name>
    <name type="common">Chicory</name>
    <dbReference type="NCBI Taxonomy" id="13427"/>
    <lineage>
        <taxon>Eukaryota</taxon>
        <taxon>Viridiplantae</taxon>
        <taxon>Streptophyta</taxon>
        <taxon>Embryophyta</taxon>
        <taxon>Tracheophyta</taxon>
        <taxon>Spermatophyta</taxon>
        <taxon>Magnoliopsida</taxon>
        <taxon>eudicotyledons</taxon>
        <taxon>Gunneridae</taxon>
        <taxon>Pentapetalae</taxon>
        <taxon>asterids</taxon>
        <taxon>campanulids</taxon>
        <taxon>Asterales</taxon>
        <taxon>Asteraceae</taxon>
        <taxon>Cichorioideae</taxon>
        <taxon>Cichorieae</taxon>
        <taxon>Cichoriinae</taxon>
        <taxon>Cichorium</taxon>
    </lineage>
</organism>
<evidence type="ECO:0000313" key="1">
    <source>
        <dbReference type="EMBL" id="KAI3711194.1"/>
    </source>
</evidence>
<protein>
    <submittedName>
        <fullName evidence="1">Uncharacterized protein</fullName>
    </submittedName>
</protein>
<dbReference type="EMBL" id="CM042015">
    <property type="protein sequence ID" value="KAI3711194.1"/>
    <property type="molecule type" value="Genomic_DNA"/>
</dbReference>